<evidence type="ECO:0000256" key="2">
    <source>
        <dbReference type="ARBA" id="ARBA00022448"/>
    </source>
</evidence>
<dbReference type="PANTHER" id="PTHR11910">
    <property type="entry name" value="ATP SYNTHASE DELTA CHAIN"/>
    <property type="match status" value="1"/>
</dbReference>
<comment type="similarity">
    <text evidence="7">Belongs to the ATPase delta chain family.</text>
</comment>
<evidence type="ECO:0000256" key="6">
    <source>
        <dbReference type="ARBA" id="ARBA00023310"/>
    </source>
</evidence>
<protein>
    <recommendedName>
        <fullName evidence="7">ATP synthase subunit delta</fullName>
    </recommendedName>
    <alternativeName>
        <fullName evidence="7">ATP synthase F(1) sector subunit delta</fullName>
    </alternativeName>
    <alternativeName>
        <fullName evidence="7">F-type ATPase subunit delta</fullName>
        <shortName evidence="7">F-ATPase subunit delta</shortName>
    </alternativeName>
</protein>
<comment type="function">
    <text evidence="7">This protein is part of the stalk that links CF(0) to CF(1). It either transmits conformational changes from CF(0) to CF(1) or is implicated in proton conduction.</text>
</comment>
<evidence type="ECO:0000256" key="5">
    <source>
        <dbReference type="ARBA" id="ARBA00023136"/>
    </source>
</evidence>
<accession>A0A4Q2M1E1</accession>
<comment type="caution">
    <text evidence="9">The sequence shown here is derived from an EMBL/GenBank/DDBJ whole genome shotgun (WGS) entry which is preliminary data.</text>
</comment>
<sequence>MGSASREALAESRRAARSQNGDLATGVSLFEASRIIGSSHQLQAALGDPGAETSAKKALVASVFGSRVTPQALTLLESVAAGRWSTPSDILEGIEELGLRVIAASAPNDVSLENELFAFGRAVATNSELELALSSKLGSGPAKVALVERLLQGSASPETVAILTHLVQQPLGRRAGELVRHAAHVVADEAGFAVATVTSAVPLQQAQIDRLQAGLAARSGRPVRVNQIVDANVLGGLRVQIADDVIDGSIAKRLGDLRLQLAG</sequence>
<evidence type="ECO:0000313" key="8">
    <source>
        <dbReference type="EMBL" id="NYD65745.1"/>
    </source>
</evidence>
<comment type="function">
    <text evidence="7">F(1)F(0) ATP synthase produces ATP from ADP in the presence of a proton or sodium gradient. F-type ATPases consist of two structural domains, F(1) containing the extramembraneous catalytic core and F(0) containing the membrane proton channel, linked together by a central stalk and a peripheral stalk. During catalysis, ATP synthesis in the catalytic domain of F(1) is coupled via a rotary mechanism of the central stalk subunits to proton translocation.</text>
</comment>
<keyword evidence="7" id="KW-0139">CF(1)</keyword>
<dbReference type="PRINTS" id="PR00125">
    <property type="entry name" value="ATPASEDELTA"/>
</dbReference>
<dbReference type="Proteomes" id="UP000292686">
    <property type="component" value="Unassembled WGS sequence"/>
</dbReference>
<dbReference type="OrthoDB" id="5242917at2"/>
<comment type="subcellular location">
    <subcellularLocation>
        <location evidence="7">Cell membrane</location>
        <topology evidence="7">Peripheral membrane protein</topology>
    </subcellularLocation>
    <subcellularLocation>
        <location evidence="1">Membrane</location>
    </subcellularLocation>
</comment>
<dbReference type="NCBIfam" id="NF009967">
    <property type="entry name" value="PRK13430.1"/>
    <property type="match status" value="1"/>
</dbReference>
<dbReference type="RefSeq" id="WP_129176672.1">
    <property type="nucleotide sequence ID" value="NZ_JACCBI010000001.1"/>
</dbReference>
<dbReference type="EMBL" id="SDPM01000009">
    <property type="protein sequence ID" value="RXZ85538.1"/>
    <property type="molecule type" value="Genomic_DNA"/>
</dbReference>
<dbReference type="Pfam" id="PF00213">
    <property type="entry name" value="OSCP"/>
    <property type="match status" value="1"/>
</dbReference>
<evidence type="ECO:0000313" key="9">
    <source>
        <dbReference type="EMBL" id="RXZ85538.1"/>
    </source>
</evidence>
<evidence type="ECO:0000313" key="10">
    <source>
        <dbReference type="Proteomes" id="UP000292686"/>
    </source>
</evidence>
<evidence type="ECO:0000256" key="4">
    <source>
        <dbReference type="ARBA" id="ARBA00023065"/>
    </source>
</evidence>
<evidence type="ECO:0000256" key="3">
    <source>
        <dbReference type="ARBA" id="ARBA00022781"/>
    </source>
</evidence>
<keyword evidence="4 7" id="KW-0406">Ion transport</keyword>
<gene>
    <name evidence="7" type="primary">atpH</name>
    <name evidence="8" type="ORF">BJ972_000264</name>
    <name evidence="9" type="ORF">ESP50_15170</name>
</gene>
<evidence type="ECO:0000256" key="7">
    <source>
        <dbReference type="HAMAP-Rule" id="MF_01416"/>
    </source>
</evidence>
<dbReference type="AlphaFoldDB" id="A0A4Q2M1E1"/>
<dbReference type="InterPro" id="IPR000711">
    <property type="entry name" value="ATPase_OSCP/dsu"/>
</dbReference>
<keyword evidence="3 7" id="KW-0375">Hydrogen ion transport</keyword>
<evidence type="ECO:0000313" key="11">
    <source>
        <dbReference type="Proteomes" id="UP000581087"/>
    </source>
</evidence>
<dbReference type="EMBL" id="JACCBI010000001">
    <property type="protein sequence ID" value="NYD65745.1"/>
    <property type="molecule type" value="Genomic_DNA"/>
</dbReference>
<reference evidence="8 11" key="2">
    <citation type="submission" date="2020-07" db="EMBL/GenBank/DDBJ databases">
        <title>Sequencing the genomes of 1000 actinobacteria strains.</title>
        <authorList>
            <person name="Klenk H.-P."/>
        </authorList>
    </citation>
    <scope>NUCLEOTIDE SEQUENCE [LARGE SCALE GENOMIC DNA]</scope>
    <source>
        <strain evidence="8 11">DSM 23870</strain>
    </source>
</reference>
<keyword evidence="10" id="KW-1185">Reference proteome</keyword>
<dbReference type="GO" id="GO:0046933">
    <property type="term" value="F:proton-transporting ATP synthase activity, rotational mechanism"/>
    <property type="evidence" value="ECO:0007669"/>
    <property type="project" value="UniProtKB-UniRule"/>
</dbReference>
<dbReference type="GO" id="GO:0005886">
    <property type="term" value="C:plasma membrane"/>
    <property type="evidence" value="ECO:0007669"/>
    <property type="project" value="UniProtKB-SubCell"/>
</dbReference>
<name>A0A4Q2M1E1_9MICO</name>
<dbReference type="Proteomes" id="UP000581087">
    <property type="component" value="Unassembled WGS sequence"/>
</dbReference>
<reference evidence="9 10" key="1">
    <citation type="submission" date="2019-01" db="EMBL/GenBank/DDBJ databases">
        <title>Agromyces.</title>
        <authorList>
            <person name="Li J."/>
        </authorList>
    </citation>
    <scope>NUCLEOTIDE SEQUENCE [LARGE SCALE GENOMIC DNA]</scope>
    <source>
        <strain evidence="9 10">DSM 23870</strain>
    </source>
</reference>
<proteinExistence type="inferred from homology"/>
<keyword evidence="6 7" id="KW-0066">ATP synthesis</keyword>
<dbReference type="GO" id="GO:0045259">
    <property type="term" value="C:proton-transporting ATP synthase complex"/>
    <property type="evidence" value="ECO:0007669"/>
    <property type="project" value="UniProtKB-KW"/>
</dbReference>
<keyword evidence="7" id="KW-1003">Cell membrane</keyword>
<keyword evidence="2 7" id="KW-0813">Transport</keyword>
<organism evidence="9 10">
    <name type="scientific">Agromyces atrinae</name>
    <dbReference type="NCBI Taxonomy" id="592376"/>
    <lineage>
        <taxon>Bacteria</taxon>
        <taxon>Bacillati</taxon>
        <taxon>Actinomycetota</taxon>
        <taxon>Actinomycetes</taxon>
        <taxon>Micrococcales</taxon>
        <taxon>Microbacteriaceae</taxon>
        <taxon>Agromyces</taxon>
    </lineage>
</organism>
<evidence type="ECO:0000256" key="1">
    <source>
        <dbReference type="ARBA" id="ARBA00004370"/>
    </source>
</evidence>
<keyword evidence="5 7" id="KW-0472">Membrane</keyword>
<dbReference type="HAMAP" id="MF_01416">
    <property type="entry name" value="ATP_synth_delta_bact"/>
    <property type="match status" value="1"/>
</dbReference>